<name>A0ABV9A481_9ACTN</name>
<reference evidence="3" key="1">
    <citation type="journal article" date="2019" name="Int. J. Syst. Evol. Microbiol.">
        <title>The Global Catalogue of Microorganisms (GCM) 10K type strain sequencing project: providing services to taxonomists for standard genome sequencing and annotation.</title>
        <authorList>
            <consortium name="The Broad Institute Genomics Platform"/>
            <consortium name="The Broad Institute Genome Sequencing Center for Infectious Disease"/>
            <person name="Wu L."/>
            <person name="Ma J."/>
        </authorList>
    </citation>
    <scope>NUCLEOTIDE SEQUENCE [LARGE SCALE GENOMIC DNA]</scope>
    <source>
        <strain evidence="3">CGMCC 4.7357</strain>
    </source>
</reference>
<protein>
    <submittedName>
        <fullName evidence="2">Serine hydrolase domain-containing protein</fullName>
        <ecNumber evidence="2">3.-.-.-</ecNumber>
    </submittedName>
</protein>
<sequence>MTDDGRQDMANRPDAARELNGAGRLDELCASVLEEHGCPSVSVAVAEHGEVTLARAYGWADAEARVPATPGTPYALASVTKPFTATAVCLAADEKLLQLDAPVPLRPLTPEAGRAAPTVRQLMQHRGGLAAHYDFHYGDSDHHRIDADRYTQLHRRPGSAFEYANLGYRSLGQLLESAAGQSLDRFLQERVCGPLGLPGFHLGPSFPSGPAGASGSCATARPAAVRYTVDGRAYPPQCDSSHPGASLGWATASEVALFAQSCGSLLKPATAAAAVDALPVNSRLGYGLGWCVSSGDGPEIRSHGGSMGGVAVMTAFVPEQDLSVAVLTNSTGKGARDEVVQHMLRTLVPGFDPAQITPALPASSRTSGLPHGSWAGSIRTPDADLPAALRVLPDGRAELEVADERATGRTSASDSFDLLGVFPVQLPTADALLNSPLLALELRGGDGHLSGTARAFKDGDSKGLLGNLLSHRCELSPV</sequence>
<dbReference type="EMBL" id="JBHSFH010000003">
    <property type="protein sequence ID" value="MFC4493338.1"/>
    <property type="molecule type" value="Genomic_DNA"/>
</dbReference>
<evidence type="ECO:0000313" key="3">
    <source>
        <dbReference type="Proteomes" id="UP001595997"/>
    </source>
</evidence>
<dbReference type="InterPro" id="IPR012338">
    <property type="entry name" value="Beta-lactam/transpept-like"/>
</dbReference>
<dbReference type="Pfam" id="PF00144">
    <property type="entry name" value="Beta-lactamase"/>
    <property type="match status" value="1"/>
</dbReference>
<dbReference type="SUPFAM" id="SSF56601">
    <property type="entry name" value="beta-lactamase/transpeptidase-like"/>
    <property type="match status" value="1"/>
</dbReference>
<dbReference type="InterPro" id="IPR050491">
    <property type="entry name" value="AmpC-like"/>
</dbReference>
<feature type="domain" description="Beta-lactamase-related" evidence="1">
    <location>
        <begin position="26"/>
        <end position="337"/>
    </location>
</feature>
<dbReference type="InterPro" id="IPR001466">
    <property type="entry name" value="Beta-lactam-related"/>
</dbReference>
<keyword evidence="3" id="KW-1185">Reference proteome</keyword>
<dbReference type="PANTHER" id="PTHR46825:SF9">
    <property type="entry name" value="BETA-LACTAMASE-RELATED DOMAIN-CONTAINING PROTEIN"/>
    <property type="match status" value="1"/>
</dbReference>
<dbReference type="GO" id="GO:0016787">
    <property type="term" value="F:hydrolase activity"/>
    <property type="evidence" value="ECO:0007669"/>
    <property type="project" value="UniProtKB-KW"/>
</dbReference>
<dbReference type="Proteomes" id="UP001595997">
    <property type="component" value="Unassembled WGS sequence"/>
</dbReference>
<keyword evidence="2" id="KW-0378">Hydrolase</keyword>
<comment type="caution">
    <text evidence="2">The sequence shown here is derived from an EMBL/GenBank/DDBJ whole genome shotgun (WGS) entry which is preliminary data.</text>
</comment>
<evidence type="ECO:0000313" key="2">
    <source>
        <dbReference type="EMBL" id="MFC4493338.1"/>
    </source>
</evidence>
<dbReference type="EC" id="3.-.-.-" evidence="2"/>
<evidence type="ECO:0000259" key="1">
    <source>
        <dbReference type="Pfam" id="PF00144"/>
    </source>
</evidence>
<accession>A0ABV9A481</accession>
<dbReference type="Gene3D" id="3.40.710.10">
    <property type="entry name" value="DD-peptidase/beta-lactamase superfamily"/>
    <property type="match status" value="1"/>
</dbReference>
<proteinExistence type="predicted"/>
<gene>
    <name evidence="2" type="ORF">ACFPA8_04215</name>
</gene>
<organism evidence="2 3">
    <name type="scientific">Streptomyces ovatisporus</name>
    <dbReference type="NCBI Taxonomy" id="1128682"/>
    <lineage>
        <taxon>Bacteria</taxon>
        <taxon>Bacillati</taxon>
        <taxon>Actinomycetota</taxon>
        <taxon>Actinomycetes</taxon>
        <taxon>Kitasatosporales</taxon>
        <taxon>Streptomycetaceae</taxon>
        <taxon>Streptomyces</taxon>
    </lineage>
</organism>
<dbReference type="RefSeq" id="WP_386442391.1">
    <property type="nucleotide sequence ID" value="NZ_JBHSFH010000003.1"/>
</dbReference>
<dbReference type="PANTHER" id="PTHR46825">
    <property type="entry name" value="D-ALANYL-D-ALANINE-CARBOXYPEPTIDASE/ENDOPEPTIDASE AMPH"/>
    <property type="match status" value="1"/>
</dbReference>